<dbReference type="PROSITE" id="PS00893">
    <property type="entry name" value="NUDIX_BOX"/>
    <property type="match status" value="1"/>
</dbReference>
<name>A0ABN3CZW2_9ACTN</name>
<dbReference type="SUPFAM" id="SSF55811">
    <property type="entry name" value="Nudix"/>
    <property type="match status" value="1"/>
</dbReference>
<evidence type="ECO:0000313" key="8">
    <source>
        <dbReference type="Proteomes" id="UP001499843"/>
    </source>
</evidence>
<dbReference type="InterPro" id="IPR015797">
    <property type="entry name" value="NUDIX_hydrolase-like_dom_sf"/>
</dbReference>
<comment type="similarity">
    <text evidence="2 4">Belongs to the Nudix hydrolase family.</text>
</comment>
<dbReference type="PRINTS" id="PR00502">
    <property type="entry name" value="NUDIXFAMILY"/>
</dbReference>
<dbReference type="RefSeq" id="WP_344493420.1">
    <property type="nucleotide sequence ID" value="NZ_BAAAQX010000046.1"/>
</dbReference>
<accession>A0ABN3CZW2</accession>
<dbReference type="InterPro" id="IPR000086">
    <property type="entry name" value="NUDIX_hydrolase_dom"/>
</dbReference>
<comment type="cofactor">
    <cofactor evidence="1">
        <name>Mg(2+)</name>
        <dbReference type="ChEBI" id="CHEBI:18420"/>
    </cofactor>
</comment>
<evidence type="ECO:0000256" key="2">
    <source>
        <dbReference type="ARBA" id="ARBA00005582"/>
    </source>
</evidence>
<dbReference type="CDD" id="cd02883">
    <property type="entry name" value="NUDIX_Hydrolase"/>
    <property type="match status" value="1"/>
</dbReference>
<keyword evidence="3 4" id="KW-0378">Hydrolase</keyword>
<dbReference type="InterPro" id="IPR020476">
    <property type="entry name" value="Nudix_hydrolase"/>
</dbReference>
<feature type="region of interest" description="Disordered" evidence="5">
    <location>
        <begin position="158"/>
        <end position="204"/>
    </location>
</feature>
<dbReference type="PANTHER" id="PTHR43046">
    <property type="entry name" value="GDP-MANNOSE MANNOSYL HYDROLASE"/>
    <property type="match status" value="1"/>
</dbReference>
<dbReference type="PANTHER" id="PTHR43046:SF16">
    <property type="entry name" value="ADP-RIBOSE PYROPHOSPHATASE YJHB-RELATED"/>
    <property type="match status" value="1"/>
</dbReference>
<comment type="caution">
    <text evidence="7">The sequence shown here is derived from an EMBL/GenBank/DDBJ whole genome shotgun (WGS) entry which is preliminary data.</text>
</comment>
<gene>
    <name evidence="7" type="ORF">GCM10009850_104980</name>
</gene>
<dbReference type="Gene3D" id="3.90.79.10">
    <property type="entry name" value="Nucleoside Triphosphate Pyrophosphohydrolase"/>
    <property type="match status" value="1"/>
</dbReference>
<protein>
    <recommendedName>
        <fullName evidence="6">Nudix hydrolase domain-containing protein</fullName>
    </recommendedName>
</protein>
<feature type="domain" description="Nudix hydrolase" evidence="6">
    <location>
        <begin position="35"/>
        <end position="160"/>
    </location>
</feature>
<evidence type="ECO:0000256" key="1">
    <source>
        <dbReference type="ARBA" id="ARBA00001946"/>
    </source>
</evidence>
<dbReference type="Pfam" id="PF00293">
    <property type="entry name" value="NUDIX"/>
    <property type="match status" value="1"/>
</dbReference>
<dbReference type="Proteomes" id="UP001499843">
    <property type="component" value="Unassembled WGS sequence"/>
</dbReference>
<feature type="compositionally biased region" description="Gly residues" evidence="5">
    <location>
        <begin position="165"/>
        <end position="186"/>
    </location>
</feature>
<evidence type="ECO:0000256" key="5">
    <source>
        <dbReference type="SAM" id="MobiDB-lite"/>
    </source>
</evidence>
<dbReference type="InterPro" id="IPR020084">
    <property type="entry name" value="NUDIX_hydrolase_CS"/>
</dbReference>
<dbReference type="PROSITE" id="PS51462">
    <property type="entry name" value="NUDIX"/>
    <property type="match status" value="1"/>
</dbReference>
<evidence type="ECO:0000256" key="4">
    <source>
        <dbReference type="RuleBase" id="RU003476"/>
    </source>
</evidence>
<reference evidence="7 8" key="1">
    <citation type="journal article" date="2019" name="Int. J. Syst. Evol. Microbiol.">
        <title>The Global Catalogue of Microorganisms (GCM) 10K type strain sequencing project: providing services to taxonomists for standard genome sequencing and annotation.</title>
        <authorList>
            <consortium name="The Broad Institute Genomics Platform"/>
            <consortium name="The Broad Institute Genome Sequencing Center for Infectious Disease"/>
            <person name="Wu L."/>
            <person name="Ma J."/>
        </authorList>
    </citation>
    <scope>NUCLEOTIDE SEQUENCE [LARGE SCALE GENOMIC DNA]</scope>
    <source>
        <strain evidence="7 8">JCM 16114</strain>
    </source>
</reference>
<proteinExistence type="inferred from homology"/>
<sequence length="204" mass="21950">MTTGSDGPGKRLIARLWHGIRGSVQWRLLYLSQAKFMVGVTGVVRDRGGNVLLLRHRFWPEHRQWGLPTGGAKRGETFEQTVVREVREETGLEVSVGELVHLGSGFRLRVEVAYVAAYDGGGTMRLNPMEILEARWCAPGDLPDGLLAAHRRLIEASGERPADVGSGGPSDSGGWRGRGGEGGVEVGGVVEAAQDPPDPGQHQV</sequence>
<organism evidence="7 8">
    <name type="scientific">Nonomuraea monospora</name>
    <dbReference type="NCBI Taxonomy" id="568818"/>
    <lineage>
        <taxon>Bacteria</taxon>
        <taxon>Bacillati</taxon>
        <taxon>Actinomycetota</taxon>
        <taxon>Actinomycetes</taxon>
        <taxon>Streptosporangiales</taxon>
        <taxon>Streptosporangiaceae</taxon>
        <taxon>Nonomuraea</taxon>
    </lineage>
</organism>
<evidence type="ECO:0000313" key="7">
    <source>
        <dbReference type="EMBL" id="GAA2215031.1"/>
    </source>
</evidence>
<evidence type="ECO:0000256" key="3">
    <source>
        <dbReference type="ARBA" id="ARBA00022801"/>
    </source>
</evidence>
<evidence type="ECO:0000259" key="6">
    <source>
        <dbReference type="PROSITE" id="PS51462"/>
    </source>
</evidence>
<keyword evidence="8" id="KW-1185">Reference proteome</keyword>
<dbReference type="EMBL" id="BAAAQX010000046">
    <property type="protein sequence ID" value="GAA2215031.1"/>
    <property type="molecule type" value="Genomic_DNA"/>
</dbReference>